<dbReference type="Proteomes" id="UP001076464">
    <property type="component" value="Unassembled WGS sequence"/>
</dbReference>
<keyword evidence="1" id="KW-0121">Carboxypeptidase</keyword>
<evidence type="ECO:0000313" key="2">
    <source>
        <dbReference type="Proteomes" id="UP001076464"/>
    </source>
</evidence>
<gene>
    <name evidence="1" type="ORF">NYO99_07810</name>
</gene>
<dbReference type="EMBL" id="JAPPUY010000002">
    <property type="protein sequence ID" value="MCY4744871.1"/>
    <property type="molecule type" value="Genomic_DNA"/>
</dbReference>
<keyword evidence="1" id="KW-0645">Protease</keyword>
<dbReference type="EC" id="3.4.15.6" evidence="1"/>
<comment type="caution">
    <text evidence="1">The sequence shown here is derived from an EMBL/GenBank/DDBJ whole genome shotgun (WGS) entry which is preliminary data.</text>
</comment>
<organism evidence="1 2">
    <name type="scientific">Roseateles hydrophilus</name>
    <dbReference type="NCBI Taxonomy" id="2975054"/>
    <lineage>
        <taxon>Bacteria</taxon>
        <taxon>Pseudomonadati</taxon>
        <taxon>Pseudomonadota</taxon>
        <taxon>Betaproteobacteria</taxon>
        <taxon>Burkholderiales</taxon>
        <taxon>Sphaerotilaceae</taxon>
        <taxon>Roseateles</taxon>
    </lineage>
</organism>
<name>A0ACC6C8Y0_9BURK</name>
<sequence>MTRLLPLISLRMAAVAALFLHLAAQAGTAIVIGGATKSDNDAVWQRVVDEAGGPGARIAVFATAAANPERAAGLIVASLNRRGAQAEAIPVTPRQKDVDWQAHLNDPALIAKVAASTGVFFSGGAQEYIVDTLQPGGEPTAMLKAIRQVVDKGGVVAGTSAGAAIMSRVMFRDAPDNLQILKGLWREKREYDQGLGFVDAGLFVDQHFLKRGRIGRLLPAMRALGYTLALGIEENSAAVIKGRQVEIIGARGAVLVDLSEATSDPRLPAFNLRGAQLSYLDRGDRHDLATGLTTPAAHKLRDQKIDPAAADYRPALQFDHYFLDILADNTLVTAMAHLLDTRSPEVRGLAYRVRPRPGDLAPELGFEFRLYKGPGTVGWFSNALGGDDYTVLKVRLDVTPVRMAAPLFTPLLPN</sequence>
<keyword evidence="2" id="KW-1185">Reference proteome</keyword>
<evidence type="ECO:0000313" key="1">
    <source>
        <dbReference type="EMBL" id="MCY4744871.1"/>
    </source>
</evidence>
<accession>A0ACC6C8Y0</accession>
<proteinExistence type="predicted"/>
<protein>
    <submittedName>
        <fullName evidence="1">Cyanophycinase</fullName>
        <ecNumber evidence="1">3.4.15.6</ecNumber>
    </submittedName>
</protein>
<reference evidence="1" key="1">
    <citation type="submission" date="2022-08" db="EMBL/GenBank/DDBJ databases">
        <title>Genome sequencing of Pelomonas sp. UHG3.</title>
        <authorList>
            <person name="So Y."/>
        </authorList>
    </citation>
    <scope>NUCLEOTIDE SEQUENCE</scope>
    <source>
        <strain evidence="1">UHG3</strain>
    </source>
</reference>
<keyword evidence="1" id="KW-0378">Hydrolase</keyword>